<dbReference type="InterPro" id="IPR041657">
    <property type="entry name" value="HTH_17"/>
</dbReference>
<name>A0ABN2XC81_9ACTN</name>
<feature type="domain" description="Helix-turn-helix" evidence="1">
    <location>
        <begin position="17"/>
        <end position="70"/>
    </location>
</feature>
<dbReference type="Proteomes" id="UP001501161">
    <property type="component" value="Unassembled WGS sequence"/>
</dbReference>
<comment type="caution">
    <text evidence="2">The sequence shown here is derived from an EMBL/GenBank/DDBJ whole genome shotgun (WGS) entry which is preliminary data.</text>
</comment>
<keyword evidence="3" id="KW-1185">Reference proteome</keyword>
<dbReference type="EMBL" id="BAAAMQ010000010">
    <property type="protein sequence ID" value="GAA2108047.1"/>
    <property type="molecule type" value="Genomic_DNA"/>
</dbReference>
<evidence type="ECO:0000313" key="2">
    <source>
        <dbReference type="EMBL" id="GAA2108047.1"/>
    </source>
</evidence>
<dbReference type="SUPFAM" id="SSF46955">
    <property type="entry name" value="Putative DNA-binding domain"/>
    <property type="match status" value="1"/>
</dbReference>
<dbReference type="Pfam" id="PF12728">
    <property type="entry name" value="HTH_17"/>
    <property type="match status" value="1"/>
</dbReference>
<sequence length="74" mass="8362">MSADPIDRSTHAADESLLSIDAFALWIGVSSHTVRKWTAKGPTTGLVPRMLRINGQIRFRPSDVREWLDSKEIR</sequence>
<protein>
    <recommendedName>
        <fullName evidence="1">Helix-turn-helix domain-containing protein</fullName>
    </recommendedName>
</protein>
<dbReference type="InterPro" id="IPR009061">
    <property type="entry name" value="DNA-bd_dom_put_sf"/>
</dbReference>
<gene>
    <name evidence="2" type="ORF">GCM10009726_22100</name>
</gene>
<accession>A0ABN2XC81</accession>
<reference evidence="2 3" key="1">
    <citation type="journal article" date="2019" name="Int. J. Syst. Evol. Microbiol.">
        <title>The Global Catalogue of Microorganisms (GCM) 10K type strain sequencing project: providing services to taxonomists for standard genome sequencing and annotation.</title>
        <authorList>
            <consortium name="The Broad Institute Genomics Platform"/>
            <consortium name="The Broad Institute Genome Sequencing Center for Infectious Disease"/>
            <person name="Wu L."/>
            <person name="Ma J."/>
        </authorList>
    </citation>
    <scope>NUCLEOTIDE SEQUENCE [LARGE SCALE GENOMIC DNA]</scope>
    <source>
        <strain evidence="2 3">JCM 13813</strain>
    </source>
</reference>
<organism evidence="2 3">
    <name type="scientific">Nocardioides furvisabuli</name>
    <dbReference type="NCBI Taxonomy" id="375542"/>
    <lineage>
        <taxon>Bacteria</taxon>
        <taxon>Bacillati</taxon>
        <taxon>Actinomycetota</taxon>
        <taxon>Actinomycetes</taxon>
        <taxon>Propionibacteriales</taxon>
        <taxon>Nocardioidaceae</taxon>
        <taxon>Nocardioides</taxon>
    </lineage>
</organism>
<evidence type="ECO:0000313" key="3">
    <source>
        <dbReference type="Proteomes" id="UP001501161"/>
    </source>
</evidence>
<evidence type="ECO:0000259" key="1">
    <source>
        <dbReference type="Pfam" id="PF12728"/>
    </source>
</evidence>
<dbReference type="RefSeq" id="WP_231248448.1">
    <property type="nucleotide sequence ID" value="NZ_BAAAMQ010000010.1"/>
</dbReference>
<proteinExistence type="predicted"/>